<evidence type="ECO:0000313" key="3">
    <source>
        <dbReference type="Proteomes" id="UP000345637"/>
    </source>
</evidence>
<gene>
    <name evidence="2" type="primary">acoD_2</name>
    <name evidence="2" type="ORF">NCTC12998_04961</name>
</gene>
<sequence length="116" mass="12798">MGYYIQPTLIKGRNDMRSFQEEIFGPVIGVTTFKDEAEALEIANQTQFGLGAGRLGPATAIWRTEWGVGLKPVASGPTVITSTRPMPRLAAINSRALAAKPIKWPLMPINRRKTCW</sequence>
<proteinExistence type="predicted"/>
<protein>
    <submittedName>
        <fullName evidence="2">Acetaldehyde dehydrogenase 2</fullName>
        <ecNumber evidence="2">1.2.1.3</ecNumber>
    </submittedName>
</protein>
<dbReference type="GO" id="GO:0004029">
    <property type="term" value="F:aldehyde dehydrogenase (NAD+) activity"/>
    <property type="evidence" value="ECO:0007669"/>
    <property type="project" value="UniProtKB-EC"/>
</dbReference>
<dbReference type="Pfam" id="PF00171">
    <property type="entry name" value="Aldedh"/>
    <property type="match status" value="1"/>
</dbReference>
<dbReference type="InterPro" id="IPR016163">
    <property type="entry name" value="Ald_DH_C"/>
</dbReference>
<dbReference type="Gene3D" id="3.40.309.10">
    <property type="entry name" value="Aldehyde Dehydrogenase, Chain A, domain 2"/>
    <property type="match status" value="1"/>
</dbReference>
<dbReference type="InterPro" id="IPR015590">
    <property type="entry name" value="Aldehyde_DH_dom"/>
</dbReference>
<evidence type="ECO:0000259" key="1">
    <source>
        <dbReference type="Pfam" id="PF00171"/>
    </source>
</evidence>
<reference evidence="2 3" key="1">
    <citation type="submission" date="2019-03" db="EMBL/GenBank/DDBJ databases">
        <authorList>
            <consortium name="Pathogen Informatics"/>
        </authorList>
    </citation>
    <scope>NUCLEOTIDE SEQUENCE [LARGE SCALE GENOMIC DNA]</scope>
    <source>
        <strain evidence="2 3">NCTC12998</strain>
    </source>
</reference>
<keyword evidence="2" id="KW-0560">Oxidoreductase</keyword>
<dbReference type="PANTHER" id="PTHR43111">
    <property type="entry name" value="ALDEHYDE DEHYDROGENASE B-RELATED"/>
    <property type="match status" value="1"/>
</dbReference>
<dbReference type="PANTHER" id="PTHR43111:SF1">
    <property type="entry name" value="ALDEHYDE DEHYDROGENASE B-RELATED"/>
    <property type="match status" value="1"/>
</dbReference>
<dbReference type="EMBL" id="CAADJE010000025">
    <property type="protein sequence ID" value="VFS77169.1"/>
    <property type="molecule type" value="Genomic_DNA"/>
</dbReference>
<feature type="domain" description="Aldehyde dehydrogenase" evidence="1">
    <location>
        <begin position="2"/>
        <end position="53"/>
    </location>
</feature>
<name>A0A485C8T5_RAOPL</name>
<dbReference type="EC" id="1.2.1.3" evidence="2"/>
<dbReference type="InterPro" id="IPR016161">
    <property type="entry name" value="Ald_DH/histidinol_DH"/>
</dbReference>
<organism evidence="2 3">
    <name type="scientific">Raoultella planticola</name>
    <name type="common">Klebsiella planticola</name>
    <dbReference type="NCBI Taxonomy" id="575"/>
    <lineage>
        <taxon>Bacteria</taxon>
        <taxon>Pseudomonadati</taxon>
        <taxon>Pseudomonadota</taxon>
        <taxon>Gammaproteobacteria</taxon>
        <taxon>Enterobacterales</taxon>
        <taxon>Enterobacteriaceae</taxon>
        <taxon>Klebsiella/Raoultella group</taxon>
        <taxon>Raoultella</taxon>
    </lineage>
</organism>
<evidence type="ECO:0000313" key="2">
    <source>
        <dbReference type="EMBL" id="VFS77169.1"/>
    </source>
</evidence>
<dbReference type="Proteomes" id="UP000345637">
    <property type="component" value="Unassembled WGS sequence"/>
</dbReference>
<dbReference type="AlphaFoldDB" id="A0A485C8T5"/>
<accession>A0A485C8T5</accession>
<dbReference type="SUPFAM" id="SSF53720">
    <property type="entry name" value="ALDH-like"/>
    <property type="match status" value="1"/>
</dbReference>